<evidence type="ECO:0000313" key="3">
    <source>
        <dbReference type="EMBL" id="AFZ80252.1"/>
    </source>
</evidence>
<dbReference type="STRING" id="1537102.L0AXE7"/>
<dbReference type="PANTHER" id="PTHR48037:SF1">
    <property type="entry name" value="RRM DOMAIN-CONTAINING PROTEIN"/>
    <property type="match status" value="1"/>
</dbReference>
<dbReference type="KEGG" id="beq:BEWA_031050"/>
<accession>L0AXE7</accession>
<dbReference type="PROSITE" id="PS50102">
    <property type="entry name" value="RRM"/>
    <property type="match status" value="1"/>
</dbReference>
<dbReference type="AlphaFoldDB" id="L0AXE7"/>
<dbReference type="PANTHER" id="PTHR48037">
    <property type="entry name" value="ATPASE E1"/>
    <property type="match status" value="1"/>
</dbReference>
<dbReference type="EMBL" id="CP001669">
    <property type="protein sequence ID" value="AFZ80252.1"/>
    <property type="molecule type" value="Genomic_DNA"/>
</dbReference>
<protein>
    <recommendedName>
        <fullName evidence="2">RRM domain-containing protein</fullName>
    </recommendedName>
</protein>
<dbReference type="Gene3D" id="3.30.70.330">
    <property type="match status" value="1"/>
</dbReference>
<dbReference type="InterPro" id="IPR012677">
    <property type="entry name" value="Nucleotide-bd_a/b_plait_sf"/>
</dbReference>
<keyword evidence="4" id="KW-1185">Reference proteome</keyword>
<dbReference type="Pfam" id="PF00076">
    <property type="entry name" value="RRM_1"/>
    <property type="match status" value="1"/>
</dbReference>
<feature type="domain" description="RRM" evidence="2">
    <location>
        <begin position="10"/>
        <end position="61"/>
    </location>
</feature>
<reference evidence="3 4" key="1">
    <citation type="journal article" date="2012" name="BMC Genomics">
        <title>Comparative genomic analysis and phylogenetic position of Theileria equi.</title>
        <authorList>
            <person name="Kappmeyer L.S."/>
            <person name="Thiagarajan M."/>
            <person name="Herndon D.R."/>
            <person name="Ramsay J.D."/>
            <person name="Caler E."/>
            <person name="Djikeng A."/>
            <person name="Gillespie J.J."/>
            <person name="Lau A.O."/>
            <person name="Roalson E.H."/>
            <person name="Silva J.C."/>
            <person name="Silva M.G."/>
            <person name="Suarez C.E."/>
            <person name="Ueti M.W."/>
            <person name="Nene V.M."/>
            <person name="Mealey R.H."/>
            <person name="Knowles D.P."/>
            <person name="Brayton K.A."/>
        </authorList>
    </citation>
    <scope>NUCLEOTIDE SEQUENCE [LARGE SCALE GENOMIC DNA]</scope>
    <source>
        <strain evidence="3 4">WA</strain>
    </source>
</reference>
<gene>
    <name evidence="3" type="ORF">BEWA_031050</name>
</gene>
<dbReference type="VEuPathDB" id="PiroplasmaDB:BEWA_031050"/>
<sequence length="105" mass="11783">MDGGNELSKTTLFIRGLADEVDREILYSAFSPFGTILNLDIPKDKEKGTNRGIAFIEHQSELYGRVIKVAFSTHAHLRQSGSHRFKAVWADDPNFGHNVPQDVEL</sequence>
<dbReference type="OrthoDB" id="193499at2759"/>
<evidence type="ECO:0000259" key="2">
    <source>
        <dbReference type="PROSITE" id="PS50102"/>
    </source>
</evidence>
<dbReference type="GO" id="GO:0003723">
    <property type="term" value="F:RNA binding"/>
    <property type="evidence" value="ECO:0007669"/>
    <property type="project" value="UniProtKB-UniRule"/>
</dbReference>
<dbReference type="SUPFAM" id="SSF54928">
    <property type="entry name" value="RNA-binding domain, RBD"/>
    <property type="match status" value="1"/>
</dbReference>
<organism evidence="3 4">
    <name type="scientific">Theileria equi strain WA</name>
    <dbReference type="NCBI Taxonomy" id="1537102"/>
    <lineage>
        <taxon>Eukaryota</taxon>
        <taxon>Sar</taxon>
        <taxon>Alveolata</taxon>
        <taxon>Apicomplexa</taxon>
        <taxon>Aconoidasida</taxon>
        <taxon>Piroplasmida</taxon>
        <taxon>Theileriidae</taxon>
        <taxon>Theileria</taxon>
    </lineage>
</organism>
<evidence type="ECO:0000256" key="1">
    <source>
        <dbReference type="PROSITE-ProRule" id="PRU00176"/>
    </source>
</evidence>
<name>L0AXE7_THEEQ</name>
<keyword evidence="1" id="KW-0694">RNA-binding</keyword>
<evidence type="ECO:0000313" key="4">
    <source>
        <dbReference type="Proteomes" id="UP000031512"/>
    </source>
</evidence>
<dbReference type="GeneID" id="15807006"/>
<dbReference type="InterPro" id="IPR000504">
    <property type="entry name" value="RRM_dom"/>
</dbReference>
<dbReference type="Proteomes" id="UP000031512">
    <property type="component" value="Chromosome 1"/>
</dbReference>
<dbReference type="SMART" id="SM00360">
    <property type="entry name" value="RRM"/>
    <property type="match status" value="1"/>
</dbReference>
<dbReference type="eggNOG" id="KOG0111">
    <property type="taxonomic scope" value="Eukaryota"/>
</dbReference>
<proteinExistence type="predicted"/>
<dbReference type="RefSeq" id="XP_004829918.1">
    <property type="nucleotide sequence ID" value="XM_004829861.1"/>
</dbReference>
<dbReference type="InterPro" id="IPR035979">
    <property type="entry name" value="RBD_domain_sf"/>
</dbReference>